<proteinExistence type="predicted"/>
<evidence type="ECO:0000313" key="1">
    <source>
        <dbReference type="EMBL" id="WRW34528.1"/>
    </source>
</evidence>
<reference evidence="1" key="1">
    <citation type="submission" date="2023-12" db="EMBL/GenBank/DDBJ databases">
        <title>Isolation and Characterisation of Novel Lytic Bacteriophages for therapeutic applications in Prosthetic Joint Infections.</title>
        <authorList>
            <person name="Burton N."/>
            <person name="Melo L.D.R."/>
            <person name="Pearce B."/>
            <person name="Tadesse M.D."/>
            <person name="Vryonis E."/>
            <person name="Sagona A."/>
        </authorList>
    </citation>
    <scope>NUCLEOTIDE SEQUENCE</scope>
</reference>
<sequence length="133" mass="15901">MNDYKIEEYGKLLHDKKTKFKYNSKKIEAYFVTDDKYILTRLVYKQYARDILDNLSDWDNVSDFLNDIKNNASGSFVLWVQQEQNKKKSKRQKEKELYKEFNIKSTSSDALSDESFIIRDMIETLSNVDKENE</sequence>
<dbReference type="Proteomes" id="UP001432173">
    <property type="component" value="Segment"/>
</dbReference>
<accession>A0AAX4J772</accession>
<evidence type="ECO:0000313" key="2">
    <source>
        <dbReference type="Proteomes" id="UP001432173"/>
    </source>
</evidence>
<name>A0AAX4J772_9CAUD</name>
<gene>
    <name evidence="1" type="ORF">CF9_0090</name>
</gene>
<protein>
    <submittedName>
        <fullName evidence="1">Uncharacterized protein</fullName>
    </submittedName>
</protein>
<organism evidence="1 2">
    <name type="scientific">Staphylococcus phage CF9</name>
    <dbReference type="NCBI Taxonomy" id="3113741"/>
    <lineage>
        <taxon>Viruses</taxon>
        <taxon>Duplodnaviria</taxon>
        <taxon>Heunggongvirae</taxon>
        <taxon>Uroviricota</taxon>
        <taxon>Caudoviricetes</taxon>
        <taxon>Sextaecvirus</taxon>
    </lineage>
</organism>
<dbReference type="EMBL" id="PP034389">
    <property type="protein sequence ID" value="WRW34528.1"/>
    <property type="molecule type" value="Genomic_DNA"/>
</dbReference>